<gene>
    <name evidence="1" type="ORF">IAB88_06530</name>
</gene>
<name>A0A9D9IQ08_9BACT</name>
<accession>A0A9D9IQ08</accession>
<dbReference type="Proteomes" id="UP000823598">
    <property type="component" value="Unassembled WGS sequence"/>
</dbReference>
<reference evidence="1" key="2">
    <citation type="journal article" date="2021" name="PeerJ">
        <title>Extensive microbial diversity within the chicken gut microbiome revealed by metagenomics and culture.</title>
        <authorList>
            <person name="Gilroy R."/>
            <person name="Ravi A."/>
            <person name="Getino M."/>
            <person name="Pursley I."/>
            <person name="Horton D.L."/>
            <person name="Alikhan N.F."/>
            <person name="Baker D."/>
            <person name="Gharbi K."/>
            <person name="Hall N."/>
            <person name="Watson M."/>
            <person name="Adriaenssens E.M."/>
            <person name="Foster-Nyarko E."/>
            <person name="Jarju S."/>
            <person name="Secka A."/>
            <person name="Antonio M."/>
            <person name="Oren A."/>
            <person name="Chaudhuri R.R."/>
            <person name="La Ragione R."/>
            <person name="Hildebrand F."/>
            <person name="Pallen M.J."/>
        </authorList>
    </citation>
    <scope>NUCLEOTIDE SEQUENCE</scope>
    <source>
        <strain evidence="1">6919</strain>
    </source>
</reference>
<organism evidence="1 2">
    <name type="scientific">Candidatus Limisoma faecipullorum</name>
    <dbReference type="NCBI Taxonomy" id="2840854"/>
    <lineage>
        <taxon>Bacteria</taxon>
        <taxon>Pseudomonadati</taxon>
        <taxon>Bacteroidota</taxon>
        <taxon>Bacteroidia</taxon>
        <taxon>Bacteroidales</taxon>
        <taxon>Candidatus Limisoma</taxon>
    </lineage>
</organism>
<dbReference type="Pfam" id="PF19672">
    <property type="entry name" value="DUF6175"/>
    <property type="match status" value="1"/>
</dbReference>
<evidence type="ECO:0000313" key="1">
    <source>
        <dbReference type="EMBL" id="MBO8476632.1"/>
    </source>
</evidence>
<dbReference type="AlphaFoldDB" id="A0A9D9IQ08"/>
<reference evidence="1" key="1">
    <citation type="submission" date="2020-10" db="EMBL/GenBank/DDBJ databases">
        <authorList>
            <person name="Gilroy R."/>
        </authorList>
    </citation>
    <scope>NUCLEOTIDE SEQUENCE</scope>
    <source>
        <strain evidence="1">6919</strain>
    </source>
</reference>
<protein>
    <submittedName>
        <fullName evidence="1">Uncharacterized protein</fullName>
    </submittedName>
</protein>
<dbReference type="EMBL" id="JADIMC010000073">
    <property type="protein sequence ID" value="MBO8476632.1"/>
    <property type="molecule type" value="Genomic_DNA"/>
</dbReference>
<evidence type="ECO:0000313" key="2">
    <source>
        <dbReference type="Proteomes" id="UP000823598"/>
    </source>
</evidence>
<sequence length="316" mass="35372">MKKYIFLMAALIMPLLMEGQAKKPTIMVVPADVWCSENGYMTTYDNQGDEVSVPDYEKAMQNDMDLVNAITKIGELMAERGLPLKDLASTVRSIRQSSAEDEMTVSRSSGSSLAESPLDKLLNRAKADILVELAWKINTVGPKQSVTYTLRGIDAYTNKQVAAAQGTGAPSFSAEIPVLIEEATLEKMDGFIAQLQAHFDDLLANGREVNVNIRVFDNGSGMSLEDEYDGYELIDIIDDWMAQNTVQHRYSLTDATENMMRFEQVRIPLYRENGMPMDTRRFVTELRRYLSKEPFNITSKVLTKGLGRADLVLGEK</sequence>
<proteinExistence type="predicted"/>
<dbReference type="InterPro" id="IPR046173">
    <property type="entry name" value="DUF6175"/>
</dbReference>
<comment type="caution">
    <text evidence="1">The sequence shown here is derived from an EMBL/GenBank/DDBJ whole genome shotgun (WGS) entry which is preliminary data.</text>
</comment>